<reference evidence="3" key="1">
    <citation type="journal article" date="2020" name="Nat. Commun.">
        <title>Large-scale genome sequencing of mycorrhizal fungi provides insights into the early evolution of symbiotic traits.</title>
        <authorList>
            <person name="Miyauchi S."/>
            <person name="Kiss E."/>
            <person name="Kuo A."/>
            <person name="Drula E."/>
            <person name="Kohler A."/>
            <person name="Sanchez-Garcia M."/>
            <person name="Morin E."/>
            <person name="Andreopoulos B."/>
            <person name="Barry K.W."/>
            <person name="Bonito G."/>
            <person name="Buee M."/>
            <person name="Carver A."/>
            <person name="Chen C."/>
            <person name="Cichocki N."/>
            <person name="Clum A."/>
            <person name="Culley D."/>
            <person name="Crous P.W."/>
            <person name="Fauchery L."/>
            <person name="Girlanda M."/>
            <person name="Hayes R.D."/>
            <person name="Keri Z."/>
            <person name="LaButti K."/>
            <person name="Lipzen A."/>
            <person name="Lombard V."/>
            <person name="Magnuson J."/>
            <person name="Maillard F."/>
            <person name="Murat C."/>
            <person name="Nolan M."/>
            <person name="Ohm R.A."/>
            <person name="Pangilinan J."/>
            <person name="Pereira M.F."/>
            <person name="Perotto S."/>
            <person name="Peter M."/>
            <person name="Pfister S."/>
            <person name="Riley R."/>
            <person name="Sitrit Y."/>
            <person name="Stielow J.B."/>
            <person name="Szollosi G."/>
            <person name="Zifcakova L."/>
            <person name="Stursova M."/>
            <person name="Spatafora J.W."/>
            <person name="Tedersoo L."/>
            <person name="Vaario L.M."/>
            <person name="Yamada A."/>
            <person name="Yan M."/>
            <person name="Wang P."/>
            <person name="Xu J."/>
            <person name="Bruns T."/>
            <person name="Baldrian P."/>
            <person name="Vilgalys R."/>
            <person name="Dunand C."/>
            <person name="Henrissat B."/>
            <person name="Grigoriev I.V."/>
            <person name="Hibbett D."/>
            <person name="Nagy L.G."/>
            <person name="Martin F.M."/>
        </authorList>
    </citation>
    <scope>NUCLEOTIDE SEQUENCE</scope>
    <source>
        <strain evidence="3">UH-Tt-Lm1</strain>
    </source>
</reference>
<dbReference type="Pfam" id="PF08719">
    <property type="entry name" value="NADAR"/>
    <property type="match status" value="1"/>
</dbReference>
<feature type="region of interest" description="Disordered" evidence="1">
    <location>
        <begin position="53"/>
        <end position="115"/>
    </location>
</feature>
<dbReference type="InterPro" id="IPR037238">
    <property type="entry name" value="YbiA-like_sf"/>
</dbReference>
<name>A0A9P6LB82_9AGAM</name>
<evidence type="ECO:0000313" key="4">
    <source>
        <dbReference type="Proteomes" id="UP000736335"/>
    </source>
</evidence>
<feature type="domain" description="NADAR" evidence="2">
    <location>
        <begin position="126"/>
        <end position="265"/>
    </location>
</feature>
<keyword evidence="4" id="KW-1185">Reference proteome</keyword>
<dbReference type="AlphaFoldDB" id="A0A9P6LB82"/>
<gene>
    <name evidence="3" type="ORF">BJ322DRAFT_1017173</name>
</gene>
<accession>A0A9P6LB82</accession>
<dbReference type="InterPro" id="IPR012816">
    <property type="entry name" value="NADAR"/>
</dbReference>
<dbReference type="SUPFAM" id="SSF143990">
    <property type="entry name" value="YbiA-like"/>
    <property type="match status" value="1"/>
</dbReference>
<organism evidence="3 4">
    <name type="scientific">Thelephora terrestris</name>
    <dbReference type="NCBI Taxonomy" id="56493"/>
    <lineage>
        <taxon>Eukaryota</taxon>
        <taxon>Fungi</taxon>
        <taxon>Dikarya</taxon>
        <taxon>Basidiomycota</taxon>
        <taxon>Agaricomycotina</taxon>
        <taxon>Agaricomycetes</taxon>
        <taxon>Thelephorales</taxon>
        <taxon>Thelephoraceae</taxon>
        <taxon>Thelephora</taxon>
    </lineage>
</organism>
<feature type="compositionally biased region" description="Basic residues" evidence="1">
    <location>
        <begin position="65"/>
        <end position="77"/>
    </location>
</feature>
<dbReference type="EMBL" id="WIUZ02000002">
    <property type="protein sequence ID" value="KAF9790462.1"/>
    <property type="molecule type" value="Genomic_DNA"/>
</dbReference>
<sequence length="272" mass="32109">MVRCGNLDHHQPCPVWVRDYLHNGEFPQHVLDGFHRLDWVERYVCGRAESWDESRGRDRATGHPIRGKSRSRSRGRGKYREIERVHQGQHRDHVPSKHDPTLKHVEKKPSQKGLKPALKHKDGRIFFDNTKGPYFGFTTFSDHPVMYNGFKFPTAEHLRLFFKFEEWPDIGNHLRKQPTVAKLWEEERLFADKKSVPRKEDRLHQMEVVLWYKFTQHKSLKKLLLDTGERPITFVSPLDSFWGAGWDGHGKNYLGKALEKTRWRIKTCTPPA</sequence>
<dbReference type="Gene3D" id="1.10.357.40">
    <property type="entry name" value="YbiA-like"/>
    <property type="match status" value="1"/>
</dbReference>
<protein>
    <recommendedName>
        <fullName evidence="2">NADAR domain-containing protein</fullName>
    </recommendedName>
</protein>
<dbReference type="CDD" id="cd15457">
    <property type="entry name" value="NADAR"/>
    <property type="match status" value="1"/>
</dbReference>
<dbReference type="OrthoDB" id="206452at2759"/>
<evidence type="ECO:0000259" key="2">
    <source>
        <dbReference type="Pfam" id="PF08719"/>
    </source>
</evidence>
<reference evidence="3" key="2">
    <citation type="submission" date="2020-11" db="EMBL/GenBank/DDBJ databases">
        <authorList>
            <consortium name="DOE Joint Genome Institute"/>
            <person name="Kuo A."/>
            <person name="Miyauchi S."/>
            <person name="Kiss E."/>
            <person name="Drula E."/>
            <person name="Kohler A."/>
            <person name="Sanchez-Garcia M."/>
            <person name="Andreopoulos B."/>
            <person name="Barry K.W."/>
            <person name="Bonito G."/>
            <person name="Buee M."/>
            <person name="Carver A."/>
            <person name="Chen C."/>
            <person name="Cichocki N."/>
            <person name="Clum A."/>
            <person name="Culley D."/>
            <person name="Crous P.W."/>
            <person name="Fauchery L."/>
            <person name="Girlanda M."/>
            <person name="Hayes R."/>
            <person name="Keri Z."/>
            <person name="Labutti K."/>
            <person name="Lipzen A."/>
            <person name="Lombard V."/>
            <person name="Magnuson J."/>
            <person name="Maillard F."/>
            <person name="Morin E."/>
            <person name="Murat C."/>
            <person name="Nolan M."/>
            <person name="Ohm R."/>
            <person name="Pangilinan J."/>
            <person name="Pereira M."/>
            <person name="Perotto S."/>
            <person name="Peter M."/>
            <person name="Riley R."/>
            <person name="Sitrit Y."/>
            <person name="Stielow B."/>
            <person name="Szollosi G."/>
            <person name="Zifcakova L."/>
            <person name="Stursova M."/>
            <person name="Spatafora J.W."/>
            <person name="Tedersoo L."/>
            <person name="Vaario L.-M."/>
            <person name="Yamada A."/>
            <person name="Yan M."/>
            <person name="Wang P."/>
            <person name="Xu J."/>
            <person name="Bruns T."/>
            <person name="Baldrian P."/>
            <person name="Vilgalys R."/>
            <person name="Henrissat B."/>
            <person name="Grigoriev I.V."/>
            <person name="Hibbett D."/>
            <person name="Nagy L.G."/>
            <person name="Martin F.M."/>
        </authorList>
    </citation>
    <scope>NUCLEOTIDE SEQUENCE</scope>
    <source>
        <strain evidence="3">UH-Tt-Lm1</strain>
    </source>
</reference>
<evidence type="ECO:0000256" key="1">
    <source>
        <dbReference type="SAM" id="MobiDB-lite"/>
    </source>
</evidence>
<comment type="caution">
    <text evidence="3">The sequence shown here is derived from an EMBL/GenBank/DDBJ whole genome shotgun (WGS) entry which is preliminary data.</text>
</comment>
<evidence type="ECO:0000313" key="3">
    <source>
        <dbReference type="EMBL" id="KAF9790462.1"/>
    </source>
</evidence>
<proteinExistence type="predicted"/>
<feature type="compositionally biased region" description="Basic and acidic residues" evidence="1">
    <location>
        <begin position="78"/>
        <end position="109"/>
    </location>
</feature>
<dbReference type="Proteomes" id="UP000736335">
    <property type="component" value="Unassembled WGS sequence"/>
</dbReference>